<proteinExistence type="predicted"/>
<feature type="compositionally biased region" description="Low complexity" evidence="1">
    <location>
        <begin position="29"/>
        <end position="40"/>
    </location>
</feature>
<feature type="compositionally biased region" description="Basic and acidic residues" evidence="1">
    <location>
        <begin position="18"/>
        <end position="28"/>
    </location>
</feature>
<dbReference type="PROSITE" id="PS50011">
    <property type="entry name" value="PROTEIN_KINASE_DOM"/>
    <property type="match status" value="1"/>
</dbReference>
<accession>A0A384JS52</accession>
<dbReference type="SUPFAM" id="SSF56112">
    <property type="entry name" value="Protein kinase-like (PK-like)"/>
    <property type="match status" value="1"/>
</dbReference>
<dbReference type="CDD" id="cd00180">
    <property type="entry name" value="PKc"/>
    <property type="match status" value="1"/>
</dbReference>
<evidence type="ECO:0000256" key="1">
    <source>
        <dbReference type="SAM" id="MobiDB-lite"/>
    </source>
</evidence>
<reference evidence="3 4" key="1">
    <citation type="journal article" date="2011" name="PLoS Genet.">
        <title>Genomic analysis of the necrotrophic fungal pathogens Sclerotinia sclerotiorum and Botrytis cinerea.</title>
        <authorList>
            <person name="Amselem J."/>
            <person name="Cuomo C.A."/>
            <person name="van Kan J.A."/>
            <person name="Viaud M."/>
            <person name="Benito E.P."/>
            <person name="Couloux A."/>
            <person name="Coutinho P.M."/>
            <person name="de Vries R.P."/>
            <person name="Dyer P.S."/>
            <person name="Fillinger S."/>
            <person name="Fournier E."/>
            <person name="Gout L."/>
            <person name="Hahn M."/>
            <person name="Kohn L."/>
            <person name="Lapalu N."/>
            <person name="Plummer K.M."/>
            <person name="Pradier J.M."/>
            <person name="Quevillon E."/>
            <person name="Sharon A."/>
            <person name="Simon A."/>
            <person name="ten Have A."/>
            <person name="Tudzynski B."/>
            <person name="Tudzynski P."/>
            <person name="Wincker P."/>
            <person name="Andrew M."/>
            <person name="Anthouard V."/>
            <person name="Beever R.E."/>
            <person name="Beffa R."/>
            <person name="Benoit I."/>
            <person name="Bouzid O."/>
            <person name="Brault B."/>
            <person name="Chen Z."/>
            <person name="Choquer M."/>
            <person name="Collemare J."/>
            <person name="Cotton P."/>
            <person name="Danchin E.G."/>
            <person name="Da Silva C."/>
            <person name="Gautier A."/>
            <person name="Giraud C."/>
            <person name="Giraud T."/>
            <person name="Gonzalez C."/>
            <person name="Grossetete S."/>
            <person name="Guldener U."/>
            <person name="Henrissat B."/>
            <person name="Howlett B.J."/>
            <person name="Kodira C."/>
            <person name="Kretschmer M."/>
            <person name="Lappartient A."/>
            <person name="Leroch M."/>
            <person name="Levis C."/>
            <person name="Mauceli E."/>
            <person name="Neuveglise C."/>
            <person name="Oeser B."/>
            <person name="Pearson M."/>
            <person name="Poulain J."/>
            <person name="Poussereau N."/>
            <person name="Quesneville H."/>
            <person name="Rascle C."/>
            <person name="Schumacher J."/>
            <person name="Segurens B."/>
            <person name="Sexton A."/>
            <person name="Silva E."/>
            <person name="Sirven C."/>
            <person name="Soanes D.M."/>
            <person name="Talbot N.J."/>
            <person name="Templeton M."/>
            <person name="Yandava C."/>
            <person name="Yarden O."/>
            <person name="Zeng Q."/>
            <person name="Rollins J.A."/>
            <person name="Lebrun M.H."/>
            <person name="Dickman M."/>
        </authorList>
    </citation>
    <scope>NUCLEOTIDE SEQUENCE [LARGE SCALE GENOMIC DNA]</scope>
    <source>
        <strain evidence="3 4">B05.10</strain>
    </source>
</reference>
<dbReference type="PANTHER" id="PTHR24359">
    <property type="entry name" value="SERINE/THREONINE-PROTEIN KINASE SBK1"/>
    <property type="match status" value="1"/>
</dbReference>
<dbReference type="InterPro" id="IPR011009">
    <property type="entry name" value="Kinase-like_dom_sf"/>
</dbReference>
<dbReference type="RefSeq" id="XP_024550746.1">
    <property type="nucleotide sequence ID" value="XM_024694953.1"/>
</dbReference>
<dbReference type="SMART" id="SM00220">
    <property type="entry name" value="S_TKc"/>
    <property type="match status" value="1"/>
</dbReference>
<dbReference type="EMBL" id="CP009813">
    <property type="protein sequence ID" value="ATZ53321.1"/>
    <property type="molecule type" value="Genomic_DNA"/>
</dbReference>
<dbReference type="Pfam" id="PF00069">
    <property type="entry name" value="Pkinase"/>
    <property type="match status" value="1"/>
</dbReference>
<reference evidence="3 4" key="3">
    <citation type="journal article" date="2017" name="Mol. Plant Pathol.">
        <title>A gapless genome sequence of the fungus Botrytis cinerea.</title>
        <authorList>
            <person name="Van Kan J.A."/>
            <person name="Stassen J.H."/>
            <person name="Mosbach A."/>
            <person name="Van Der Lee T.A."/>
            <person name="Faino L."/>
            <person name="Farmer A.D."/>
            <person name="Papasotiriou D.G."/>
            <person name="Zhou S."/>
            <person name="Seidl M.F."/>
            <person name="Cottam E."/>
            <person name="Edel D."/>
            <person name="Hahn M."/>
            <person name="Schwartz D.C."/>
            <person name="Dietrich R.A."/>
            <person name="Widdison S."/>
            <person name="Scalliet G."/>
        </authorList>
    </citation>
    <scope>NUCLEOTIDE SEQUENCE [LARGE SCALE GENOMIC DNA]</scope>
    <source>
        <strain evidence="3 4">B05.10</strain>
    </source>
</reference>
<dbReference type="Proteomes" id="UP000001798">
    <property type="component" value="Chromosome 9"/>
</dbReference>
<dbReference type="GO" id="GO:0005524">
    <property type="term" value="F:ATP binding"/>
    <property type="evidence" value="ECO:0007669"/>
    <property type="project" value="InterPro"/>
</dbReference>
<sequence>MRLFQYLSSKMGFFHRSAKVESSRKEKGTSTNNRNQSSSKKSNEITNRDNNNLRTSTNRRPIPIQTRQASGDSLNAQWLSVNLDPLDEVATSPGSDASDSFVMLSRESSRRTSTSSFHNPDAVKSELQLGGKKEPIGHQPVSLQDLSHGSRKKACKHSGRDFVPRCCQEFIPTDKLVRHQPVSLRDQLRDSREAACRQSGRFFIPRCCQESILTVKAIEDDIREHGTATQTYRARHYAEWTRDNGIKLYATLAMVRQGADVCHLEQQEISDKSLPLNYNRGALSLETGVPIKGIDHWGDEKMENFFNTQWLMGAPVFEDKTHLELTDMEVLPFIKFDGQNTDAMKAKQGAYSEVFPVQVHPSHHQFWDKDYVKTKEPLVAVKRLFSSDETEFEKERNVLRTLGRKKAHPHLIRLLATYRQDGKFHLIFPYAESNLRSYWEHRPLPNFDHETVMWSLSQMSGIANALFQLHEFKVTIPLNVAGAGAGNVRVQREDDGQMSVHAGEEMFGRHGDIKPENILYFSEGPEAKNPRGVLKLADFGLGRFHGRDSKSGIRPSGIRSSPTYEPPECKLRRPVSRAYDIWSCGCVWLEFITWLLKGSAGIDDFADWRSNNAGPNEIDDDNFFTIPRESNSSSEATIRAGVIRWVEQLLQHERCSRLICDLLKLIMKDLLLIDADARVKASEFHQEMKHYHQKARENSNYMLKSAPLSPEDSNTMLLKILRHEQSGSQIIPIDPVRVDFSVSRNRDLSLKPKKNVTWPSDLANG</sequence>
<reference evidence="3 4" key="2">
    <citation type="journal article" date="2012" name="Eukaryot. Cell">
        <title>Genome update of Botrytis cinerea strains B05.10 and T4.</title>
        <authorList>
            <person name="Staats M."/>
            <person name="van Kan J.A."/>
        </authorList>
    </citation>
    <scope>NUCLEOTIDE SEQUENCE [LARGE SCALE GENOMIC DNA]</scope>
    <source>
        <strain evidence="3 4">B05.10</strain>
    </source>
</reference>
<feature type="compositionally biased region" description="Polar residues" evidence="1">
    <location>
        <begin position="48"/>
        <end position="71"/>
    </location>
</feature>
<dbReference type="GO" id="GO:0004674">
    <property type="term" value="F:protein serine/threonine kinase activity"/>
    <property type="evidence" value="ECO:0007669"/>
    <property type="project" value="TreeGrafter"/>
</dbReference>
<evidence type="ECO:0000313" key="3">
    <source>
        <dbReference type="EMBL" id="ATZ53321.1"/>
    </source>
</evidence>
<dbReference type="InterPro" id="IPR000719">
    <property type="entry name" value="Prot_kinase_dom"/>
</dbReference>
<evidence type="ECO:0000259" key="2">
    <source>
        <dbReference type="PROSITE" id="PS50011"/>
    </source>
</evidence>
<name>A0A384JS52_BOTFB</name>
<dbReference type="OrthoDB" id="1046782at2759"/>
<dbReference type="PANTHER" id="PTHR24359:SF1">
    <property type="entry name" value="INHIBITOR OF NUCLEAR FACTOR KAPPA-B KINASE EPSILON SUBUNIT HOMOLOG 1-RELATED"/>
    <property type="match status" value="1"/>
</dbReference>
<dbReference type="Gene3D" id="1.10.510.10">
    <property type="entry name" value="Transferase(Phosphotransferase) domain 1"/>
    <property type="match status" value="2"/>
</dbReference>
<dbReference type="PHI-base" id="PHI:11638"/>
<feature type="region of interest" description="Disordered" evidence="1">
    <location>
        <begin position="17"/>
        <end position="71"/>
    </location>
</feature>
<feature type="domain" description="Protein kinase" evidence="2">
    <location>
        <begin position="340"/>
        <end position="688"/>
    </location>
</feature>
<protein>
    <recommendedName>
        <fullName evidence="2">Protein kinase domain-containing protein</fullName>
    </recommendedName>
</protein>
<dbReference type="AlphaFoldDB" id="A0A384JS52"/>
<evidence type="ECO:0000313" key="4">
    <source>
        <dbReference type="Proteomes" id="UP000001798"/>
    </source>
</evidence>
<dbReference type="GeneID" id="5430948"/>
<gene>
    <name evidence="3" type="ORF">BCIN_09g01910</name>
</gene>
<organism evidence="3 4">
    <name type="scientific">Botryotinia fuckeliana (strain B05.10)</name>
    <name type="common">Noble rot fungus</name>
    <name type="synonym">Botrytis cinerea</name>
    <dbReference type="NCBI Taxonomy" id="332648"/>
    <lineage>
        <taxon>Eukaryota</taxon>
        <taxon>Fungi</taxon>
        <taxon>Dikarya</taxon>
        <taxon>Ascomycota</taxon>
        <taxon>Pezizomycotina</taxon>
        <taxon>Leotiomycetes</taxon>
        <taxon>Helotiales</taxon>
        <taxon>Sclerotiniaceae</taxon>
        <taxon>Botrytis</taxon>
    </lineage>
</organism>
<dbReference type="KEGG" id="bfu:BCIN_09g01910"/>
<dbReference type="VEuPathDB" id="FungiDB:Bcin09g01910"/>
<keyword evidence="4" id="KW-1185">Reference proteome</keyword>